<sequence>MFKQADASRFPRLQHLTPWHSRPHDTRLPYPRELSCSGTTTGPDTGARTQHHPQVTSPFSADKHKQSRPTVNDICCPTSRRLISV</sequence>
<evidence type="ECO:0000313" key="2">
    <source>
        <dbReference type="EMBL" id="CAF4831136.1"/>
    </source>
</evidence>
<dbReference type="Proteomes" id="UP000663880">
    <property type="component" value="Unassembled WGS sequence"/>
</dbReference>
<comment type="caution">
    <text evidence="2">The sequence shown here is derived from an EMBL/GenBank/DDBJ whole genome shotgun (WGS) entry which is preliminary data.</text>
</comment>
<dbReference type="AlphaFoldDB" id="A0A821QUV6"/>
<gene>
    <name evidence="2" type="ORF">PMACD_LOCUS5309</name>
</gene>
<organism evidence="2 3">
    <name type="scientific">Pieris macdunnoughi</name>
    <dbReference type="NCBI Taxonomy" id="345717"/>
    <lineage>
        <taxon>Eukaryota</taxon>
        <taxon>Metazoa</taxon>
        <taxon>Ecdysozoa</taxon>
        <taxon>Arthropoda</taxon>
        <taxon>Hexapoda</taxon>
        <taxon>Insecta</taxon>
        <taxon>Pterygota</taxon>
        <taxon>Neoptera</taxon>
        <taxon>Endopterygota</taxon>
        <taxon>Lepidoptera</taxon>
        <taxon>Glossata</taxon>
        <taxon>Ditrysia</taxon>
        <taxon>Papilionoidea</taxon>
        <taxon>Pieridae</taxon>
        <taxon>Pierinae</taxon>
        <taxon>Pieris</taxon>
    </lineage>
</organism>
<evidence type="ECO:0000256" key="1">
    <source>
        <dbReference type="SAM" id="MobiDB-lite"/>
    </source>
</evidence>
<accession>A0A821QUV6</accession>
<reference evidence="2" key="1">
    <citation type="submission" date="2021-02" db="EMBL/GenBank/DDBJ databases">
        <authorList>
            <person name="Steward A R."/>
        </authorList>
    </citation>
    <scope>NUCLEOTIDE SEQUENCE</scope>
</reference>
<proteinExistence type="predicted"/>
<protein>
    <submittedName>
        <fullName evidence="2">Uncharacterized protein</fullName>
    </submittedName>
</protein>
<feature type="region of interest" description="Disordered" evidence="1">
    <location>
        <begin position="1"/>
        <end position="74"/>
    </location>
</feature>
<evidence type="ECO:0000313" key="3">
    <source>
        <dbReference type="Proteomes" id="UP000663880"/>
    </source>
</evidence>
<name>A0A821QUV6_9NEOP</name>
<keyword evidence="3" id="KW-1185">Reference proteome</keyword>
<dbReference type="EMBL" id="CAJOBZ010000010">
    <property type="protein sequence ID" value="CAF4831136.1"/>
    <property type="molecule type" value="Genomic_DNA"/>
</dbReference>